<dbReference type="Proteomes" id="UP000281192">
    <property type="component" value="Chromosome"/>
</dbReference>
<gene>
    <name evidence="3" type="ORF">C1707_15145</name>
</gene>
<evidence type="ECO:0000313" key="4">
    <source>
        <dbReference type="Proteomes" id="UP000281192"/>
    </source>
</evidence>
<name>A0ABN5QKH0_9CAUL</name>
<feature type="compositionally biased region" description="Low complexity" evidence="1">
    <location>
        <begin position="325"/>
        <end position="345"/>
    </location>
</feature>
<organism evidence="3 4">
    <name type="scientific">Caulobacter flavus</name>
    <dbReference type="NCBI Taxonomy" id="1679497"/>
    <lineage>
        <taxon>Bacteria</taxon>
        <taxon>Pseudomonadati</taxon>
        <taxon>Pseudomonadota</taxon>
        <taxon>Alphaproteobacteria</taxon>
        <taxon>Caulobacterales</taxon>
        <taxon>Caulobacteraceae</taxon>
        <taxon>Caulobacter</taxon>
    </lineage>
</organism>
<proteinExistence type="predicted"/>
<feature type="chain" id="PRO_5046413037" description="Peptidase C-terminal archaeal/bacterial domain-containing protein" evidence="2">
    <location>
        <begin position="22"/>
        <end position="963"/>
    </location>
</feature>
<dbReference type="RefSeq" id="WP_123170759.1">
    <property type="nucleotide sequence ID" value="NZ_CP026100.1"/>
</dbReference>
<evidence type="ECO:0000313" key="3">
    <source>
        <dbReference type="EMBL" id="AYV47489.1"/>
    </source>
</evidence>
<evidence type="ECO:0008006" key="5">
    <source>
        <dbReference type="Google" id="ProtNLM"/>
    </source>
</evidence>
<sequence length="963" mass="101621">MSRVALLSAAAGLALATSAQAQLLTIALRPMTAASADQQVTSLLKGGAICIKQGPLSASEMRRALTSNDSDTRLREALSGAGVMINTSGSAAVEVSGVARITLADACLPDYGFGKIDKITGKAEVAVEWTLTDRATGAEIGKLSTREAAERTGGTGGLAGLVDEAFMANAKALAANPAFRAAAGRPLLASARPDTVQPRDPALLVLPPWRRVSDKTPLSVTAPRVIESDLDMLHGYAREYFAVPLEAGETLRLDMQDAAAKIVISVTDPKNKYLASTDYKTPERHLSASAKTAGTHIVSLWASSSPQIAPYRLKIDTDRRPYSETATPGAPSAPTTTASAPTNGPNGPVALRWVVAAPLEAQAGGQIGAADFCTSKEPVQPSEMRRAIESGALDARLRDDLRAAGFQVVGSMAKTPHGVAPVSLSAEARITNFQACILNWGLANFDTVAGKVAMSIDWVARDRATGAELARLTTQQGVDRKKGSGGLLYLTQDAFSANIKILLADPAVKAALRRPALAAPQPDDGPARDPLRAVIPPWTPTAFGARIPLDLPKVAESDIDATDEDKSSARETYKINVRAGETVSIAISDAQKPLRVGVLDMQSTLITDTFGASPALKWKAPAAGDYLIQVTSADKPRQTPYRMLVESDLRPKDPPKPVMAEAPKPPLAAKPEVAENGPPAKPPAPPALPSMPKFTPPPGVLLAEVGKSVQRPAGKVGAAVDLYAFIGESGSVFQARAGAPGAGGHAITLYTPEGDEMLKADGVDMTSLNGILPKDGIYMLAVGRQNAAKPYKLTLAADSPDLFQWSHRNLAGYEVLDQDGKLLYTTCWTAPGATLRYDFASGVRSSMSVERGGAGRWEFVGEPAKAFTTQLVAGVFVRTYASGDKPNSWGLDDPPPEPGPIAATSAGSLHSAICCRWRTSRNTTLRIPARRPKSTRAPALAGRYTRSVAFRPYRTWRQNRLDS</sequence>
<protein>
    <recommendedName>
        <fullName evidence="5">Peptidase C-terminal archaeal/bacterial domain-containing protein</fullName>
    </recommendedName>
</protein>
<accession>A0ABN5QKH0</accession>
<feature type="region of interest" description="Disordered" evidence="1">
    <location>
        <begin position="321"/>
        <end position="345"/>
    </location>
</feature>
<reference evidence="3 4" key="1">
    <citation type="submission" date="2018-01" db="EMBL/GenBank/DDBJ databases">
        <title>Complete genome sequence of Caulobacter flavus RHGG3.</title>
        <authorList>
            <person name="Yang E."/>
        </authorList>
    </citation>
    <scope>NUCLEOTIDE SEQUENCE [LARGE SCALE GENOMIC DNA]</scope>
    <source>
        <strain evidence="3 4">RHGG3</strain>
    </source>
</reference>
<evidence type="ECO:0000256" key="1">
    <source>
        <dbReference type="SAM" id="MobiDB-lite"/>
    </source>
</evidence>
<keyword evidence="2" id="KW-0732">Signal</keyword>
<dbReference type="EMBL" id="CP026100">
    <property type="protein sequence ID" value="AYV47489.1"/>
    <property type="molecule type" value="Genomic_DNA"/>
</dbReference>
<feature type="signal peptide" evidence="2">
    <location>
        <begin position="1"/>
        <end position="21"/>
    </location>
</feature>
<feature type="compositionally biased region" description="Pro residues" evidence="1">
    <location>
        <begin position="679"/>
        <end position="695"/>
    </location>
</feature>
<evidence type="ECO:0000256" key="2">
    <source>
        <dbReference type="SAM" id="SignalP"/>
    </source>
</evidence>
<feature type="region of interest" description="Disordered" evidence="1">
    <location>
        <begin position="647"/>
        <end position="695"/>
    </location>
</feature>
<dbReference type="Gene3D" id="2.60.120.380">
    <property type="match status" value="2"/>
</dbReference>
<keyword evidence="4" id="KW-1185">Reference proteome</keyword>